<feature type="chain" id="PRO_5041677590" description="Peptidoglycan glycosyltransferase" evidence="1">
    <location>
        <begin position="30"/>
        <end position="327"/>
    </location>
</feature>
<proteinExistence type="predicted"/>
<dbReference type="Proteomes" id="UP000182680">
    <property type="component" value="Unassembled WGS sequence"/>
</dbReference>
<reference evidence="3" key="1">
    <citation type="submission" date="2016-11" db="EMBL/GenBank/DDBJ databases">
        <authorList>
            <person name="Jaros S."/>
            <person name="Januszkiewicz K."/>
            <person name="Wedrychowicz H."/>
        </authorList>
    </citation>
    <scope>NUCLEOTIDE SEQUENCE [LARGE SCALE GENOMIC DNA]</scope>
    <source>
        <strain evidence="3">DSM 7057</strain>
    </source>
</reference>
<evidence type="ECO:0000256" key="1">
    <source>
        <dbReference type="SAM" id="SignalP"/>
    </source>
</evidence>
<evidence type="ECO:0008006" key="4">
    <source>
        <dbReference type="Google" id="ProtNLM"/>
    </source>
</evidence>
<feature type="signal peptide" evidence="1">
    <location>
        <begin position="1"/>
        <end position="29"/>
    </location>
</feature>
<protein>
    <recommendedName>
        <fullName evidence="4">Peptidoglycan glycosyltransferase</fullName>
    </recommendedName>
</protein>
<organism evidence="2 3">
    <name type="scientific">Desulfovibrio desulfuricans</name>
    <dbReference type="NCBI Taxonomy" id="876"/>
    <lineage>
        <taxon>Bacteria</taxon>
        <taxon>Pseudomonadati</taxon>
        <taxon>Thermodesulfobacteriota</taxon>
        <taxon>Desulfovibrionia</taxon>
        <taxon>Desulfovibrionales</taxon>
        <taxon>Desulfovibrionaceae</taxon>
        <taxon>Desulfovibrio</taxon>
    </lineage>
</organism>
<dbReference type="AlphaFoldDB" id="A0AA94HSU4"/>
<sequence>MTFSNYPQRSLPCFFICFIFLLWAGHSLAAGPQLLAIANKTEEDLLNISLQRKGVTQFARLDMAPGGSDEIENPGGTADLRLDTGLALWTFSAVPVGQAASLAFGPRPDQMTLMTSKGGSRQFSARMQSLLPDENSGPVCMLDQFRPGMSMKDVCALLDKSPPHDDNDAVLTSLGFAGMVWAARLLPGQAENGTASTARPGNPDRLEHMELRRKLDAATLNKLLETLYAQGYAPWQAELPGLDMDFVELPRTDAAQHRQMLRQVLDYFLAAGQGEATIMLAPAAMLPNLADADTPRQDVQLFTLTLRPASKNLVVDVAAYQAGEGGR</sequence>
<comment type="caution">
    <text evidence="2">The sequence shown here is derived from an EMBL/GenBank/DDBJ whole genome shotgun (WGS) entry which is preliminary data.</text>
</comment>
<dbReference type="EMBL" id="FPIW01000021">
    <property type="protein sequence ID" value="SFW46952.1"/>
    <property type="molecule type" value="Genomic_DNA"/>
</dbReference>
<accession>A0AA94HSU4</accession>
<evidence type="ECO:0000313" key="2">
    <source>
        <dbReference type="EMBL" id="SFW46952.1"/>
    </source>
</evidence>
<gene>
    <name evidence="2" type="ORF">SAMN02910291_01438</name>
</gene>
<keyword evidence="1" id="KW-0732">Signal</keyword>
<evidence type="ECO:0000313" key="3">
    <source>
        <dbReference type="Proteomes" id="UP000182680"/>
    </source>
</evidence>
<dbReference type="RefSeq" id="WP_072311808.1">
    <property type="nucleotide sequence ID" value="NZ_FPIW01000021.1"/>
</dbReference>
<name>A0AA94HSU4_DESDE</name>